<dbReference type="PANTHER" id="PTHR10972:SF141">
    <property type="entry name" value="OXYSTEROL-BINDING PROTEIN"/>
    <property type="match status" value="1"/>
</dbReference>
<feature type="compositionally biased region" description="Acidic residues" evidence="6">
    <location>
        <begin position="647"/>
        <end position="657"/>
    </location>
</feature>
<keyword evidence="7" id="KW-0732">Signal</keyword>
<dbReference type="SMART" id="SM00233">
    <property type="entry name" value="PH"/>
    <property type="match status" value="1"/>
</dbReference>
<evidence type="ECO:0000313" key="10">
    <source>
        <dbReference type="Proteomes" id="UP000054632"/>
    </source>
</evidence>
<reference evidence="9 10" key="1">
    <citation type="submission" date="2015-01" db="EMBL/GenBank/DDBJ databases">
        <title>Evolution of Trichinella species and genotypes.</title>
        <authorList>
            <person name="Korhonen P.K."/>
            <person name="Edoardo P."/>
            <person name="Giuseppe L.R."/>
            <person name="Gasser R.B."/>
        </authorList>
    </citation>
    <scope>NUCLEOTIDE SEQUENCE [LARGE SCALE GENOMIC DNA]</scope>
    <source>
        <strain evidence="9">ISS13</strain>
    </source>
</reference>
<dbReference type="GO" id="GO:0032934">
    <property type="term" value="F:sterol binding"/>
    <property type="evidence" value="ECO:0007669"/>
    <property type="project" value="TreeGrafter"/>
</dbReference>
<dbReference type="PROSITE" id="PS01013">
    <property type="entry name" value="OSBP"/>
    <property type="match status" value="1"/>
</dbReference>
<dbReference type="SUPFAM" id="SSF50729">
    <property type="entry name" value="PH domain-like"/>
    <property type="match status" value="1"/>
</dbReference>
<protein>
    <recommendedName>
        <fullName evidence="5">Oxysterol-binding protein</fullName>
    </recommendedName>
</protein>
<dbReference type="Gene3D" id="2.30.29.30">
    <property type="entry name" value="Pleckstrin-homology domain (PH domain)/Phosphotyrosine-binding domain (PTB)"/>
    <property type="match status" value="1"/>
</dbReference>
<proteinExistence type="inferred from homology"/>
<organism evidence="9 10">
    <name type="scientific">Trichinella pseudospiralis</name>
    <name type="common">Parasitic roundworm</name>
    <dbReference type="NCBI Taxonomy" id="6337"/>
    <lineage>
        <taxon>Eukaryota</taxon>
        <taxon>Metazoa</taxon>
        <taxon>Ecdysozoa</taxon>
        <taxon>Nematoda</taxon>
        <taxon>Enoplea</taxon>
        <taxon>Dorylaimia</taxon>
        <taxon>Trichinellida</taxon>
        <taxon>Trichinellidae</taxon>
        <taxon>Trichinella</taxon>
    </lineage>
</organism>
<dbReference type="PROSITE" id="PS50003">
    <property type="entry name" value="PH_DOMAIN"/>
    <property type="match status" value="1"/>
</dbReference>
<comment type="caution">
    <text evidence="9">The sequence shown here is derived from an EMBL/GenBank/DDBJ whole genome shotgun (WGS) entry which is preliminary data.</text>
</comment>
<evidence type="ECO:0000259" key="8">
    <source>
        <dbReference type="PROSITE" id="PS50003"/>
    </source>
</evidence>
<evidence type="ECO:0000256" key="7">
    <source>
        <dbReference type="SAM" id="SignalP"/>
    </source>
</evidence>
<dbReference type="Pfam" id="PF01237">
    <property type="entry name" value="Oxysterol_BP"/>
    <property type="match status" value="1"/>
</dbReference>
<gene>
    <name evidence="9" type="primary">OSBPL11</name>
    <name evidence="9" type="ORF">T4A_4778</name>
</gene>
<feature type="non-terminal residue" evidence="9">
    <location>
        <position position="1"/>
    </location>
</feature>
<dbReference type="GO" id="GO:0016020">
    <property type="term" value="C:membrane"/>
    <property type="evidence" value="ECO:0007669"/>
    <property type="project" value="TreeGrafter"/>
</dbReference>
<evidence type="ECO:0000313" key="9">
    <source>
        <dbReference type="EMBL" id="KRY66584.1"/>
    </source>
</evidence>
<feature type="signal peptide" evidence="7">
    <location>
        <begin position="1"/>
        <end position="30"/>
    </location>
</feature>
<feature type="region of interest" description="Disordered" evidence="6">
    <location>
        <begin position="1236"/>
        <end position="1272"/>
    </location>
</feature>
<dbReference type="EMBL" id="JYDR01000164">
    <property type="protein sequence ID" value="KRY66584.1"/>
    <property type="molecule type" value="Genomic_DNA"/>
</dbReference>
<name>A0A0V1DZ08_TRIPS</name>
<feature type="compositionally biased region" description="Low complexity" evidence="6">
    <location>
        <begin position="1236"/>
        <end position="1256"/>
    </location>
</feature>
<evidence type="ECO:0000256" key="6">
    <source>
        <dbReference type="SAM" id="MobiDB-lite"/>
    </source>
</evidence>
<evidence type="ECO:0000256" key="3">
    <source>
        <dbReference type="ARBA" id="ARBA00023121"/>
    </source>
</evidence>
<dbReference type="Gene3D" id="2.40.160.120">
    <property type="match status" value="1"/>
</dbReference>
<feature type="compositionally biased region" description="Low complexity" evidence="6">
    <location>
        <begin position="629"/>
        <end position="646"/>
    </location>
</feature>
<feature type="compositionally biased region" description="Low complexity" evidence="6">
    <location>
        <begin position="667"/>
        <end position="690"/>
    </location>
</feature>
<dbReference type="PANTHER" id="PTHR10972">
    <property type="entry name" value="OXYSTEROL-BINDING PROTEIN-RELATED"/>
    <property type="match status" value="1"/>
</dbReference>
<feature type="domain" description="PH" evidence="8">
    <location>
        <begin position="419"/>
        <end position="516"/>
    </location>
</feature>
<dbReference type="CDD" id="cd13291">
    <property type="entry name" value="PH_ORP10_ORP11"/>
    <property type="match status" value="1"/>
</dbReference>
<dbReference type="InterPro" id="IPR001849">
    <property type="entry name" value="PH_domain"/>
</dbReference>
<dbReference type="GO" id="GO:0006869">
    <property type="term" value="P:lipid transport"/>
    <property type="evidence" value="ECO:0007669"/>
    <property type="project" value="UniProtKB-KW"/>
</dbReference>
<comment type="similarity">
    <text evidence="4">Belongs to the OSBP family.</text>
</comment>
<dbReference type="AlphaFoldDB" id="A0A0V1DZ08"/>
<keyword evidence="2 5" id="KW-0445">Lipid transport</keyword>
<dbReference type="InterPro" id="IPR018494">
    <property type="entry name" value="Oxysterol-bd_CS"/>
</dbReference>
<feature type="chain" id="PRO_5006876967" description="Oxysterol-binding protein" evidence="7">
    <location>
        <begin position="31"/>
        <end position="1272"/>
    </location>
</feature>
<dbReference type="SUPFAM" id="SSF144000">
    <property type="entry name" value="Oxysterol-binding protein-like"/>
    <property type="match status" value="1"/>
</dbReference>
<evidence type="ECO:0000256" key="1">
    <source>
        <dbReference type="ARBA" id="ARBA00022448"/>
    </source>
</evidence>
<dbReference type="Proteomes" id="UP000054632">
    <property type="component" value="Unassembled WGS sequence"/>
</dbReference>
<dbReference type="Pfam" id="PF00169">
    <property type="entry name" value="PH"/>
    <property type="match status" value="1"/>
</dbReference>
<feature type="compositionally biased region" description="Basic and acidic residues" evidence="6">
    <location>
        <begin position="1257"/>
        <end position="1272"/>
    </location>
</feature>
<dbReference type="GO" id="GO:0005829">
    <property type="term" value="C:cytosol"/>
    <property type="evidence" value="ECO:0007669"/>
    <property type="project" value="TreeGrafter"/>
</dbReference>
<keyword evidence="1 5" id="KW-0813">Transport</keyword>
<dbReference type="InterPro" id="IPR011993">
    <property type="entry name" value="PH-like_dom_sf"/>
</dbReference>
<evidence type="ECO:0000256" key="2">
    <source>
        <dbReference type="ARBA" id="ARBA00023055"/>
    </source>
</evidence>
<dbReference type="InterPro" id="IPR000648">
    <property type="entry name" value="Oxysterol-bd"/>
</dbReference>
<accession>A0A0V1DZ08</accession>
<dbReference type="InterPro" id="IPR037239">
    <property type="entry name" value="OSBP_sf"/>
</dbReference>
<evidence type="ECO:0000256" key="5">
    <source>
        <dbReference type="RuleBase" id="RU003845"/>
    </source>
</evidence>
<sequence>LSLGEPCTGEMFRAKLFLLFILSTGQLTSSFPSLSSQLEGQQSSYNRAASKLVKALKYLFDLQRNATFLTRAETNETESEYIGNNSTTSHNNETDFLTLYPTKLMLIRPIVELKAPDYNESALDFDIWNTTSNISALNLKDLMINKTMSPVQKMHSIISKLLDQSDAGKALQVDVAFFDQICKLAQPAKQCGKNCNRTEVEKPTGKASKTNSLVQYLCVDRFQTVKNNVPCLQNLLRNRGKFCVTKCRKAESKKQDSTQVFLLSRHNFDAKNDLTKSMCKYTKCMAACFVPKIGEQCGRDVAEITKEAVKMGLSAFQDVFEFIDDGEKACEKTTYSILVRMSKCYRKRKATYCHPNWILDERSFTSGRFVLIFVRELEIEFFYMESLPLCMSADEEHRLREILQQADAFRKREEIDLMRQPLESQLMKFTNAFQGWHNRWCVLDPNKGQLRYYLKSECKNQKPRGVLSLVNAEINPSEEDSLIFSVTPAAGETYKFRAFDIKQKQQWVNRLRTVAADHTERKIKNLKSQAVVKRTTFSDNIYNGTARQVTVFTTLKNLLSSTSEQQKYLTRSIDELPRTVVDNVPVYQDCLAVKSYLQSLLDNLNECFEALKTVEQGVVSSLYAEVSTNGDGSSVDDQQSVVVESNDSYDEEEEQVDDALPVPLPVSSESNSSTINSSSSSSSSSSYGSSVQRRGQKPKKKDTLLTVTSHLKLGTDMTKVALPSVCMRGYSLLEMYSNFFSNLSYFFDIAEKRTADERLISILKWYLSAFYFAFGDDVSHKPYNPVQGETFTCSWVQSIEDTNYRRRRIRFHAEQISHRPPSTAIFASSSSGNLFFNATICHKATFMGNSISVTCFGDAKLAVSTSDVGDGSSKRWEVYQIGFPSLLARSILTEPWMELGGKFQISCQQTEMSAAVTFHTKPFYFSKLNRVTVEAKTASGHAFCRMQGDWRYAIHIELQNGSTEMIDVPSIAKAIRLIRPLEKQAENESRVVWKNVTDCLRNGDLTAADEAKVAVEQLNRNKPASNKYSAFKPLVDSTFFIHKEMPMDAMETEKLLCEYNKEVRKEERSGGMKQRLSNGADEKEKHIRIQDIDVYFNNAEKQLKRAQVISESPLLLQPYVSKCLEKAKPLFWNIKRTADQAVVYFDYFKAVAEYNYAYFVKEDQTALPKTVAIALAAMGGFLMGFRKGDKSSMVSYSFLATSLAAMFCYPQPVVELIQHGPKKLLQYRWNDHSTSALPQSWSSSSSSSANSTSTASDSRDHDMYTTRSDRIA</sequence>
<keyword evidence="3" id="KW-0446">Lipid-binding</keyword>
<feature type="region of interest" description="Disordered" evidence="6">
    <location>
        <begin position="628"/>
        <end position="701"/>
    </location>
</feature>
<dbReference type="Gene3D" id="6.10.140.1150">
    <property type="match status" value="1"/>
</dbReference>
<evidence type="ECO:0000256" key="4">
    <source>
        <dbReference type="RuleBase" id="RU003844"/>
    </source>
</evidence>
<dbReference type="Gene3D" id="1.10.287.2720">
    <property type="match status" value="1"/>
</dbReference>